<dbReference type="RefSeq" id="WP_289166912.1">
    <property type="nucleotide sequence ID" value="NZ_JASZZN010000028.1"/>
</dbReference>
<comment type="caution">
    <text evidence="1">The sequence shown here is derived from an EMBL/GenBank/DDBJ whole genome shotgun (WGS) entry which is preliminary data.</text>
</comment>
<dbReference type="EMBL" id="JASZZN010000028">
    <property type="protein sequence ID" value="MDM4018904.1"/>
    <property type="molecule type" value="Genomic_DNA"/>
</dbReference>
<dbReference type="InterPro" id="IPR022224">
    <property type="entry name" value="DUF3750"/>
</dbReference>
<reference evidence="1 2" key="1">
    <citation type="submission" date="2023-06" db="EMBL/GenBank/DDBJ databases">
        <title>Roseiconus lacunae JC819 isolated from Gulf of Mannar region, Tamil Nadu.</title>
        <authorList>
            <person name="Pk S."/>
            <person name="Ch S."/>
            <person name="Ch V.R."/>
        </authorList>
    </citation>
    <scope>NUCLEOTIDE SEQUENCE [LARGE SCALE GENOMIC DNA]</scope>
    <source>
        <strain evidence="1 2">JC819</strain>
    </source>
</reference>
<dbReference type="Pfam" id="PF12570">
    <property type="entry name" value="DUF3750"/>
    <property type="match status" value="1"/>
</dbReference>
<evidence type="ECO:0000313" key="2">
    <source>
        <dbReference type="Proteomes" id="UP001239462"/>
    </source>
</evidence>
<protein>
    <submittedName>
        <fullName evidence="1">DUF3750 domain-containing protein</fullName>
    </submittedName>
</protein>
<accession>A0ABT7PRK0</accession>
<evidence type="ECO:0000313" key="1">
    <source>
        <dbReference type="EMBL" id="MDM4018904.1"/>
    </source>
</evidence>
<gene>
    <name evidence="1" type="ORF">QTN89_25855</name>
</gene>
<keyword evidence="2" id="KW-1185">Reference proteome</keyword>
<proteinExistence type="predicted"/>
<organism evidence="1 2">
    <name type="scientific">Roseiconus lacunae</name>
    <dbReference type="NCBI Taxonomy" id="2605694"/>
    <lineage>
        <taxon>Bacteria</taxon>
        <taxon>Pseudomonadati</taxon>
        <taxon>Planctomycetota</taxon>
        <taxon>Planctomycetia</taxon>
        <taxon>Pirellulales</taxon>
        <taxon>Pirellulaceae</taxon>
        <taxon>Roseiconus</taxon>
    </lineage>
</organism>
<dbReference type="Proteomes" id="UP001239462">
    <property type="component" value="Unassembled WGS sequence"/>
</dbReference>
<sequence>MASARKFSVQLWAGRLPRVVRFAEHCWLVICDGDRTDRWEVWQYPNQSPQSWGHLHRNMLPAFGWIRDSRRYFLHEFVDKDAEAIAERLVSSPKEYPWCDRYHYVPGPNSNTYIQWCLQDRYRLGVRAIGRGFARW</sequence>
<name>A0ABT7PRK0_9BACT</name>